<dbReference type="AlphaFoldDB" id="A0A972NZ99"/>
<comment type="caution">
    <text evidence="1">The sequence shown here is derived from an EMBL/GenBank/DDBJ whole genome shotgun (WGS) entry which is preliminary data.</text>
</comment>
<organism evidence="1 2">
    <name type="scientific">Paraburkholderia elongata</name>
    <dbReference type="NCBI Taxonomy" id="2675747"/>
    <lineage>
        <taxon>Bacteria</taxon>
        <taxon>Pseudomonadati</taxon>
        <taxon>Pseudomonadota</taxon>
        <taxon>Betaproteobacteria</taxon>
        <taxon>Burkholderiales</taxon>
        <taxon>Burkholderiaceae</taxon>
        <taxon>Paraburkholderia</taxon>
    </lineage>
</organism>
<proteinExistence type="predicted"/>
<dbReference type="Proteomes" id="UP000655523">
    <property type="component" value="Unassembled WGS sequence"/>
</dbReference>
<evidence type="ECO:0000313" key="2">
    <source>
        <dbReference type="Proteomes" id="UP000655523"/>
    </source>
</evidence>
<dbReference type="EMBL" id="WOEZ01000348">
    <property type="protein sequence ID" value="NPT62613.1"/>
    <property type="molecule type" value="Genomic_DNA"/>
</dbReference>
<name>A0A972NZ99_9BURK</name>
<dbReference type="RefSeq" id="WP_172179074.1">
    <property type="nucleotide sequence ID" value="NZ_WOEZ01000348.1"/>
</dbReference>
<accession>A0A972NZ99</accession>
<protein>
    <submittedName>
        <fullName evidence="1">Uncharacterized protein</fullName>
    </submittedName>
</protein>
<gene>
    <name evidence="1" type="ORF">GNZ13_51110</name>
</gene>
<keyword evidence="2" id="KW-1185">Reference proteome</keyword>
<reference evidence="1 2" key="1">
    <citation type="submission" date="2019-11" db="EMBL/GenBank/DDBJ databases">
        <title>Metabolism of dissolved organic matter in forest soils.</title>
        <authorList>
            <person name="Cyle K.T."/>
            <person name="Wilhelm R.C."/>
            <person name="Martinez C.E."/>
        </authorList>
    </citation>
    <scope>NUCLEOTIDE SEQUENCE [LARGE SCALE GENOMIC DNA]</scope>
    <source>
        <strain evidence="1 2">5N</strain>
    </source>
</reference>
<sequence length="167" mass="18961">MSELAGERRGSPAALKGGDALKSSADGVIRIGVGVFFHRDALRRHFRRWRFLAKSMALIRNNRCRWILTIWVGVDANVLRRRGQRSGLMQKRMSVQKRGSDGSLPELLNRLELALAETPARTSVCRALLDLNRRLDSARKETPARISRFASPRRRRQPVVESLSLFS</sequence>
<evidence type="ECO:0000313" key="1">
    <source>
        <dbReference type="EMBL" id="NPT62613.1"/>
    </source>
</evidence>